<keyword evidence="1" id="KW-0677">Repeat</keyword>
<dbReference type="InterPro" id="IPR011042">
    <property type="entry name" value="6-blade_b-propeller_TolB-like"/>
</dbReference>
<dbReference type="InterPro" id="IPR001258">
    <property type="entry name" value="NHL_repeat"/>
</dbReference>
<evidence type="ECO:0000256" key="1">
    <source>
        <dbReference type="ARBA" id="ARBA00022737"/>
    </source>
</evidence>
<feature type="region of interest" description="Disordered" evidence="4">
    <location>
        <begin position="572"/>
        <end position="605"/>
    </location>
</feature>
<protein>
    <recommendedName>
        <fullName evidence="5">B box-type domain-containing protein</fullName>
    </recommendedName>
</protein>
<feature type="region of interest" description="Disordered" evidence="4">
    <location>
        <begin position="1"/>
        <end position="67"/>
    </location>
</feature>
<dbReference type="RefSeq" id="XP_044553997.1">
    <property type="nucleotide sequence ID" value="XM_044689481.1"/>
</dbReference>
<dbReference type="GO" id="GO:0008270">
    <property type="term" value="F:zinc ion binding"/>
    <property type="evidence" value="ECO:0007669"/>
    <property type="project" value="UniProtKB-KW"/>
</dbReference>
<evidence type="ECO:0000259" key="5">
    <source>
        <dbReference type="Pfam" id="PF00643"/>
    </source>
</evidence>
<dbReference type="CDD" id="cd19768">
    <property type="entry name" value="Bbox2_TRIM14"/>
    <property type="match status" value="1"/>
</dbReference>
<dbReference type="GO" id="GO:0061630">
    <property type="term" value="F:ubiquitin protein ligase activity"/>
    <property type="evidence" value="ECO:0007669"/>
    <property type="project" value="TreeGrafter"/>
</dbReference>
<dbReference type="GO" id="GO:0000209">
    <property type="term" value="P:protein polyubiquitination"/>
    <property type="evidence" value="ECO:0007669"/>
    <property type="project" value="TreeGrafter"/>
</dbReference>
<sequence>MSDPADDFQQHLPSHSSSEIVGQERLIEEEFEQRQFAFEEEDDFKQASSSSSTTHHHGSTQNMMEPNSPLEEVVIDNVQQVDESEEYLDEGRKRVAVENNNHSMSNNNNASSTPSTPSRISTTTTPPVLHHGAATTTGTPKVTTSSPVGVTVPPRNSLDMNQDVSHQTGVGSPSNNKPIHTFKNQENGILDLTPINLVKSTANNSSGSTMTPPGTSMASPVMIGNAMAQMEQQQSTLSTSPKPIQIQTQVRKDSSPTQHTVHATPGSPQSKRNSFVFTPAKVSTSSSSSATSQTSLLANSIGSAISSIVSITSTLSASLSSSSSSHTPSANSTPSDAHPKSANSSHQQHVPTINDFCEVHKDQRLNTWCHTCGDELVCALCAISRHKGHDYDLVEEVFEKEKQGLKDQIVQMQQNISEKMEKLARDKNLMAQTHEEGVKEINDNFDKLEKIIEQKRKEVLEKWRVCCEEEISEKILTSGMQQLSQIKFLTDGFLENLSKMEISEFIQSKTRKSLLIQVVIQQFQENLRKIDRSYLSDTLNVGVSFESMKEVSEILNTKFGVIGPKVSSNASTPNISSNHVSSSTSLPSSASSTPTTGSSSSLVQSPNTPVAIEKCKIEGKFVCKFGGKGSEDGQFSSPTDLVVDPNDNIIVCDNENNRVQIFSKDGKFLRKFSVPKPYGVTFDSKEGTILVTSDDHCVYAFDRSGMEVGKFGSKGTDYGMFSYPTGIIVSEPKDQHVPGKIFVCDHHNHRIQIFDKYGSFIKSFGTNGTNPEMEGGYFYGPNSVDIDIDGNLVITDRYNSRVQVFTTDGVFVRKFSVKKSETQNSDGDPTGICCFKRNIGLNYAAICDYNNNRISIWNIREGILVKQFGSYGSEDGLFDGPNGVGLTSDGKIVVVDYHNHRVQIFK</sequence>
<feature type="repeat" description="NHL" evidence="2">
    <location>
        <begin position="708"/>
        <end position="757"/>
    </location>
</feature>
<feature type="coiled-coil region" evidence="3">
    <location>
        <begin position="395"/>
        <end position="458"/>
    </location>
</feature>
<feature type="compositionally biased region" description="Polar residues" evidence="4">
    <location>
        <begin position="11"/>
        <end position="20"/>
    </location>
</feature>
<dbReference type="InterPro" id="IPR000315">
    <property type="entry name" value="Znf_B-box"/>
</dbReference>
<evidence type="ECO:0000313" key="7">
    <source>
        <dbReference type="Proteomes" id="UP000816034"/>
    </source>
</evidence>
<dbReference type="Gene3D" id="3.30.160.60">
    <property type="entry name" value="Classic Zinc Finger"/>
    <property type="match status" value="1"/>
</dbReference>
<dbReference type="PANTHER" id="PTHR24104:SF25">
    <property type="entry name" value="PROTEIN LIN-41"/>
    <property type="match status" value="1"/>
</dbReference>
<evidence type="ECO:0000256" key="4">
    <source>
        <dbReference type="SAM" id="MobiDB-lite"/>
    </source>
</evidence>
<feature type="compositionally biased region" description="Polar residues" evidence="4">
    <location>
        <begin position="230"/>
        <end position="274"/>
    </location>
</feature>
<dbReference type="InterPro" id="IPR050952">
    <property type="entry name" value="TRIM-NHL_E3_ligases"/>
</dbReference>
<feature type="compositionally biased region" description="Low complexity" evidence="4">
    <location>
        <begin position="99"/>
        <end position="147"/>
    </location>
</feature>
<feature type="domain" description="B box-type" evidence="5">
    <location>
        <begin position="354"/>
        <end position="392"/>
    </location>
</feature>
<dbReference type="Pfam" id="PF00643">
    <property type="entry name" value="zf-B_box"/>
    <property type="match status" value="1"/>
</dbReference>
<dbReference type="AlphaFoldDB" id="A0AA88GW30"/>
<name>A0AA88GW30_NAELO</name>
<feature type="region of interest" description="Disordered" evidence="4">
    <location>
        <begin position="229"/>
        <end position="274"/>
    </location>
</feature>
<dbReference type="SUPFAM" id="SSF57845">
    <property type="entry name" value="B-box zinc-binding domain"/>
    <property type="match status" value="1"/>
</dbReference>
<dbReference type="GeneID" id="68106041"/>
<dbReference type="PANTHER" id="PTHR24104">
    <property type="entry name" value="E3 UBIQUITIN-PROTEIN LIGASE NHLRC1-RELATED"/>
    <property type="match status" value="1"/>
</dbReference>
<dbReference type="SUPFAM" id="SSF101898">
    <property type="entry name" value="NHL repeat"/>
    <property type="match status" value="1"/>
</dbReference>
<dbReference type="Pfam" id="PF01436">
    <property type="entry name" value="NHL"/>
    <property type="match status" value="3"/>
</dbReference>
<dbReference type="Proteomes" id="UP000816034">
    <property type="component" value="Unassembled WGS sequence"/>
</dbReference>
<feature type="region of interest" description="Disordered" evidence="4">
    <location>
        <begin position="319"/>
        <end position="348"/>
    </location>
</feature>
<proteinExistence type="predicted"/>
<dbReference type="Gene3D" id="2.120.10.30">
    <property type="entry name" value="TolB, C-terminal domain"/>
    <property type="match status" value="3"/>
</dbReference>
<feature type="region of interest" description="Disordered" evidence="4">
    <location>
        <begin position="98"/>
        <end position="147"/>
    </location>
</feature>
<feature type="repeat" description="NHL" evidence="2">
    <location>
        <begin position="622"/>
        <end position="665"/>
    </location>
</feature>
<reference evidence="6 7" key="1">
    <citation type="journal article" date="2018" name="BMC Genomics">
        <title>The genome of Naegleria lovaniensis, the basis for a comparative approach to unravel pathogenicity factors of the human pathogenic amoeba N. fowleri.</title>
        <authorList>
            <person name="Liechti N."/>
            <person name="Schurch N."/>
            <person name="Bruggmann R."/>
            <person name="Wittwer M."/>
        </authorList>
    </citation>
    <scope>NUCLEOTIDE SEQUENCE [LARGE SCALE GENOMIC DNA]</scope>
    <source>
        <strain evidence="6 7">ATCC 30569</strain>
    </source>
</reference>
<accession>A0AA88GW30</accession>
<feature type="compositionally biased region" description="Low complexity" evidence="4">
    <location>
        <begin position="319"/>
        <end position="335"/>
    </location>
</feature>
<feature type="repeat" description="NHL" evidence="2">
    <location>
        <begin position="765"/>
        <end position="808"/>
    </location>
</feature>
<keyword evidence="3" id="KW-0175">Coiled coil</keyword>
<evidence type="ECO:0000256" key="2">
    <source>
        <dbReference type="PROSITE-ProRule" id="PRU00504"/>
    </source>
</evidence>
<comment type="caution">
    <text evidence="6">The sequence shown here is derived from an EMBL/GenBank/DDBJ whole genome shotgun (WGS) entry which is preliminary data.</text>
</comment>
<dbReference type="EMBL" id="PYSW02000006">
    <property type="protein sequence ID" value="KAG2392103.1"/>
    <property type="molecule type" value="Genomic_DNA"/>
</dbReference>
<keyword evidence="7" id="KW-1185">Reference proteome</keyword>
<feature type="compositionally biased region" description="Low complexity" evidence="4">
    <location>
        <begin position="572"/>
        <end position="601"/>
    </location>
</feature>
<evidence type="ECO:0000256" key="3">
    <source>
        <dbReference type="SAM" id="Coils"/>
    </source>
</evidence>
<dbReference type="GO" id="GO:0043161">
    <property type="term" value="P:proteasome-mediated ubiquitin-dependent protein catabolic process"/>
    <property type="evidence" value="ECO:0007669"/>
    <property type="project" value="TreeGrafter"/>
</dbReference>
<feature type="repeat" description="NHL" evidence="2">
    <location>
        <begin position="865"/>
        <end position="906"/>
    </location>
</feature>
<organism evidence="6 7">
    <name type="scientific">Naegleria lovaniensis</name>
    <name type="common">Amoeba</name>
    <dbReference type="NCBI Taxonomy" id="51637"/>
    <lineage>
        <taxon>Eukaryota</taxon>
        <taxon>Discoba</taxon>
        <taxon>Heterolobosea</taxon>
        <taxon>Tetramitia</taxon>
        <taxon>Eutetramitia</taxon>
        <taxon>Vahlkampfiidae</taxon>
        <taxon>Naegleria</taxon>
    </lineage>
</organism>
<evidence type="ECO:0000313" key="6">
    <source>
        <dbReference type="EMBL" id="KAG2392103.1"/>
    </source>
</evidence>
<dbReference type="PROSITE" id="PS51125">
    <property type="entry name" value="NHL"/>
    <property type="match status" value="4"/>
</dbReference>
<gene>
    <name evidence="6" type="ORF">C9374_013588</name>
</gene>